<keyword evidence="4" id="KW-0249">Electron transport</keyword>
<dbReference type="Pfam" id="PF00034">
    <property type="entry name" value="Cytochrom_C"/>
    <property type="match status" value="1"/>
</dbReference>
<dbReference type="EMBL" id="QFVT01000005">
    <property type="protein sequence ID" value="PYC47551.1"/>
    <property type="molecule type" value="Genomic_DNA"/>
</dbReference>
<reference evidence="9 10" key="1">
    <citation type="submission" date="2018-05" db="EMBL/GenBank/DDBJ databases">
        <title>Oceanovita maritima gen. nov., sp. nov., a marine bacterium in the family Rhodobacteraceae isolated from surface seawater of Lundu port Xiamen, China.</title>
        <authorList>
            <person name="Hetharua B.H."/>
            <person name="Min D."/>
            <person name="Liao H."/>
            <person name="Tian Y."/>
        </authorList>
    </citation>
    <scope>NUCLEOTIDE SEQUENCE [LARGE SCALE GENOMIC DNA]</scope>
    <source>
        <strain evidence="9 10">FSX-11</strain>
    </source>
</reference>
<keyword evidence="1" id="KW-0813">Transport</keyword>
<accession>A0A2V4MLK7</accession>
<gene>
    <name evidence="9" type="ORF">DI396_08870</name>
</gene>
<evidence type="ECO:0000256" key="4">
    <source>
        <dbReference type="ARBA" id="ARBA00022982"/>
    </source>
</evidence>
<keyword evidence="7" id="KW-0732">Signal</keyword>
<dbReference type="RefSeq" id="WP_110795860.1">
    <property type="nucleotide sequence ID" value="NZ_KZ826484.1"/>
</dbReference>
<organism evidence="9 10">
    <name type="scientific">Litorivita pollutaquae</name>
    <dbReference type="NCBI Taxonomy" id="2200892"/>
    <lineage>
        <taxon>Bacteria</taxon>
        <taxon>Pseudomonadati</taxon>
        <taxon>Pseudomonadota</taxon>
        <taxon>Alphaproteobacteria</taxon>
        <taxon>Rhodobacterales</taxon>
        <taxon>Paracoccaceae</taxon>
        <taxon>Litorivita</taxon>
    </lineage>
</organism>
<evidence type="ECO:0000313" key="10">
    <source>
        <dbReference type="Proteomes" id="UP000248012"/>
    </source>
</evidence>
<evidence type="ECO:0000256" key="6">
    <source>
        <dbReference type="PROSITE-ProRule" id="PRU00433"/>
    </source>
</evidence>
<feature type="domain" description="Cytochrome c" evidence="8">
    <location>
        <begin position="33"/>
        <end position="133"/>
    </location>
</feature>
<dbReference type="InterPro" id="IPR036909">
    <property type="entry name" value="Cyt_c-like_dom_sf"/>
</dbReference>
<keyword evidence="10" id="KW-1185">Reference proteome</keyword>
<keyword evidence="2 6" id="KW-0349">Heme</keyword>
<dbReference type="Proteomes" id="UP000248012">
    <property type="component" value="Unassembled WGS sequence"/>
</dbReference>
<evidence type="ECO:0000256" key="5">
    <source>
        <dbReference type="ARBA" id="ARBA00023004"/>
    </source>
</evidence>
<dbReference type="InterPro" id="IPR009056">
    <property type="entry name" value="Cyt_c-like_dom"/>
</dbReference>
<dbReference type="InterPro" id="IPR002327">
    <property type="entry name" value="Cyt_c_1A/1B"/>
</dbReference>
<evidence type="ECO:0000256" key="3">
    <source>
        <dbReference type="ARBA" id="ARBA00022723"/>
    </source>
</evidence>
<dbReference type="GO" id="GO:0046872">
    <property type="term" value="F:metal ion binding"/>
    <property type="evidence" value="ECO:0007669"/>
    <property type="project" value="UniProtKB-KW"/>
</dbReference>
<dbReference type="PRINTS" id="PR00604">
    <property type="entry name" value="CYTCHRMECIAB"/>
</dbReference>
<keyword evidence="5 6" id="KW-0408">Iron</keyword>
<protein>
    <submittedName>
        <fullName evidence="9">Cytochrome C</fullName>
    </submittedName>
</protein>
<evidence type="ECO:0000259" key="8">
    <source>
        <dbReference type="PROSITE" id="PS51007"/>
    </source>
</evidence>
<dbReference type="SUPFAM" id="SSF46626">
    <property type="entry name" value="Cytochrome c"/>
    <property type="match status" value="1"/>
</dbReference>
<dbReference type="GO" id="GO:0020037">
    <property type="term" value="F:heme binding"/>
    <property type="evidence" value="ECO:0007669"/>
    <property type="project" value="InterPro"/>
</dbReference>
<dbReference type="AlphaFoldDB" id="A0A2V4MLK7"/>
<evidence type="ECO:0000256" key="7">
    <source>
        <dbReference type="SAM" id="SignalP"/>
    </source>
</evidence>
<evidence type="ECO:0000256" key="1">
    <source>
        <dbReference type="ARBA" id="ARBA00022448"/>
    </source>
</evidence>
<feature type="signal peptide" evidence="7">
    <location>
        <begin position="1"/>
        <end position="24"/>
    </location>
</feature>
<sequence length="147" mass="15809">MTRIICAATFAALVACAMSGPVSAESAALYNQVKIDAGKALYDGECHRCHANESEDVSYGPPLENIIGRGAGTVENYDYSIALAASGIVWTEAALRAWMEDNTGFMPGTKMRHVGIEDRTVQDFILAYLRSITTRDGAAVSEKLTKD</sequence>
<dbReference type="Gene3D" id="1.10.760.10">
    <property type="entry name" value="Cytochrome c-like domain"/>
    <property type="match status" value="1"/>
</dbReference>
<dbReference type="GO" id="GO:0009055">
    <property type="term" value="F:electron transfer activity"/>
    <property type="evidence" value="ECO:0007669"/>
    <property type="project" value="InterPro"/>
</dbReference>
<evidence type="ECO:0000256" key="2">
    <source>
        <dbReference type="ARBA" id="ARBA00022617"/>
    </source>
</evidence>
<dbReference type="PANTHER" id="PTHR11961">
    <property type="entry name" value="CYTOCHROME C"/>
    <property type="match status" value="1"/>
</dbReference>
<proteinExistence type="predicted"/>
<feature type="chain" id="PRO_5015911956" evidence="7">
    <location>
        <begin position="25"/>
        <end position="147"/>
    </location>
</feature>
<comment type="caution">
    <text evidence="9">The sequence shown here is derived from an EMBL/GenBank/DDBJ whole genome shotgun (WGS) entry which is preliminary data.</text>
</comment>
<dbReference type="PROSITE" id="PS51257">
    <property type="entry name" value="PROKAR_LIPOPROTEIN"/>
    <property type="match status" value="1"/>
</dbReference>
<name>A0A2V4MLK7_9RHOB</name>
<dbReference type="OrthoDB" id="9805828at2"/>
<evidence type="ECO:0000313" key="9">
    <source>
        <dbReference type="EMBL" id="PYC47551.1"/>
    </source>
</evidence>
<dbReference type="PROSITE" id="PS51007">
    <property type="entry name" value="CYTC"/>
    <property type="match status" value="1"/>
</dbReference>
<keyword evidence="3 6" id="KW-0479">Metal-binding</keyword>